<evidence type="ECO:0000256" key="1">
    <source>
        <dbReference type="ARBA" id="ARBA00022448"/>
    </source>
</evidence>
<evidence type="ECO:0000313" key="12">
    <source>
        <dbReference type="EMBL" id="KAB7660563.1"/>
    </source>
</evidence>
<gene>
    <name evidence="11 12" type="primary">kdpC</name>
    <name evidence="12" type="ORF">GBM95_05885</name>
</gene>
<evidence type="ECO:0000256" key="10">
    <source>
        <dbReference type="ARBA" id="ARBA00023136"/>
    </source>
</evidence>
<dbReference type="AlphaFoldDB" id="A0A6I1EY50"/>
<dbReference type="RefSeq" id="WP_152158243.1">
    <property type="nucleotide sequence ID" value="NZ_WEHX01000029.1"/>
</dbReference>
<evidence type="ECO:0000256" key="11">
    <source>
        <dbReference type="HAMAP-Rule" id="MF_00276"/>
    </source>
</evidence>
<dbReference type="GO" id="GO:0005886">
    <property type="term" value="C:plasma membrane"/>
    <property type="evidence" value="ECO:0007669"/>
    <property type="project" value="UniProtKB-SubCell"/>
</dbReference>
<dbReference type="Proteomes" id="UP000430564">
    <property type="component" value="Unassembled WGS sequence"/>
</dbReference>
<protein>
    <recommendedName>
        <fullName evidence="11">Potassium-transporting ATPase KdpC subunit</fullName>
    </recommendedName>
    <alternativeName>
        <fullName evidence="11">ATP phosphohydrolase [potassium-transporting] C chain</fullName>
    </alternativeName>
    <alternativeName>
        <fullName evidence="11">Potassium-binding and translocating subunit C</fullName>
    </alternativeName>
    <alternativeName>
        <fullName evidence="11">Potassium-translocating ATPase C chain</fullName>
    </alternativeName>
</protein>
<keyword evidence="4 11" id="KW-0812">Transmembrane</keyword>
<evidence type="ECO:0000256" key="8">
    <source>
        <dbReference type="ARBA" id="ARBA00022989"/>
    </source>
</evidence>
<dbReference type="HAMAP" id="MF_00276">
    <property type="entry name" value="KdpC"/>
    <property type="match status" value="1"/>
</dbReference>
<keyword evidence="8 11" id="KW-1133">Transmembrane helix</keyword>
<keyword evidence="9 11" id="KW-0406">Ion transport</keyword>
<evidence type="ECO:0000313" key="13">
    <source>
        <dbReference type="Proteomes" id="UP000430564"/>
    </source>
</evidence>
<dbReference type="Pfam" id="PF02669">
    <property type="entry name" value="KdpC"/>
    <property type="match status" value="1"/>
</dbReference>
<dbReference type="PIRSF" id="PIRSF001296">
    <property type="entry name" value="K_ATPase_KdpC"/>
    <property type="match status" value="1"/>
</dbReference>
<keyword evidence="7 11" id="KW-0630">Potassium</keyword>
<keyword evidence="3 11" id="KW-0633">Potassium transport</keyword>
<organism evidence="12 13">
    <name type="scientific">Sutterella seckii</name>
    <dbReference type="NCBI Taxonomy" id="1944635"/>
    <lineage>
        <taxon>Bacteria</taxon>
        <taxon>Pseudomonadati</taxon>
        <taxon>Pseudomonadota</taxon>
        <taxon>Betaproteobacteria</taxon>
        <taxon>Burkholderiales</taxon>
        <taxon>Sutterellaceae</taxon>
        <taxon>Sutterella</taxon>
    </lineage>
</organism>
<dbReference type="NCBIfam" id="NF001454">
    <property type="entry name" value="PRK00315.1"/>
    <property type="match status" value="1"/>
</dbReference>
<proteinExistence type="inferred from homology"/>
<comment type="subunit">
    <text evidence="11">The system is composed of three essential subunits: KdpA, KdpB and KdpC.</text>
</comment>
<evidence type="ECO:0000256" key="4">
    <source>
        <dbReference type="ARBA" id="ARBA00022692"/>
    </source>
</evidence>
<keyword evidence="6 11" id="KW-0067">ATP-binding</keyword>
<comment type="similarity">
    <text evidence="11">Belongs to the KdpC family.</text>
</comment>
<evidence type="ECO:0000256" key="2">
    <source>
        <dbReference type="ARBA" id="ARBA00022475"/>
    </source>
</evidence>
<dbReference type="InterPro" id="IPR003820">
    <property type="entry name" value="KdpC"/>
</dbReference>
<keyword evidence="5 11" id="KW-0547">Nucleotide-binding</keyword>
<dbReference type="GO" id="GO:0008556">
    <property type="term" value="F:P-type potassium transmembrane transporter activity"/>
    <property type="evidence" value="ECO:0007669"/>
    <property type="project" value="InterPro"/>
</dbReference>
<keyword evidence="10 11" id="KW-0472">Membrane</keyword>
<dbReference type="GO" id="GO:0005524">
    <property type="term" value="F:ATP binding"/>
    <property type="evidence" value="ECO:0007669"/>
    <property type="project" value="UniProtKB-UniRule"/>
</dbReference>
<sequence length="220" mass="23199">MTDRDEMTGAPSGAREKLGVLKTLGRSFELLLFFGLILGLAYPALVTVAGNAIFPDQASGSLVRSADGKVAGSRLLGEDWTDTGLFEGRPSATGGNPYNPMATSGTNYAQSNPDLAKAVKERSERWQKLTGSGAPVPMELLTASASGLDPQISLAGALYEIPWVSRSTGIPAAQLEALVRSMAKKDLLAFGGDPLVNVLELNLKVLDITKKVPFPKPEAK</sequence>
<evidence type="ECO:0000256" key="5">
    <source>
        <dbReference type="ARBA" id="ARBA00022741"/>
    </source>
</evidence>
<dbReference type="PANTHER" id="PTHR30042">
    <property type="entry name" value="POTASSIUM-TRANSPORTING ATPASE C CHAIN"/>
    <property type="match status" value="1"/>
</dbReference>
<accession>A0A6I1EY50</accession>
<keyword evidence="1 11" id="KW-0813">Transport</keyword>
<evidence type="ECO:0000256" key="7">
    <source>
        <dbReference type="ARBA" id="ARBA00022958"/>
    </source>
</evidence>
<name>A0A6I1EY50_9BURK</name>
<comment type="caution">
    <text evidence="12">The sequence shown here is derived from an EMBL/GenBank/DDBJ whole genome shotgun (WGS) entry which is preliminary data.</text>
</comment>
<dbReference type="PANTHER" id="PTHR30042:SF2">
    <property type="entry name" value="POTASSIUM-TRANSPORTING ATPASE KDPC SUBUNIT"/>
    <property type="match status" value="1"/>
</dbReference>
<reference evidence="12 13" key="1">
    <citation type="submission" date="2019-10" db="EMBL/GenBank/DDBJ databases">
        <title>Genome diversity of Sutterella seckii.</title>
        <authorList>
            <person name="Chaplin A.V."/>
            <person name="Sokolova S.R."/>
            <person name="Mosin K.A."/>
            <person name="Ivanova E.L."/>
            <person name="Kochetkova T.O."/>
            <person name="Goltsov A.Y."/>
            <person name="Trofimov D.Y."/>
            <person name="Efimov B.A."/>
        </authorList>
    </citation>
    <scope>NUCLEOTIDE SEQUENCE [LARGE SCALE GENOMIC DNA]</scope>
    <source>
        <strain evidence="12 13">ASD393</strain>
    </source>
</reference>
<evidence type="ECO:0000256" key="6">
    <source>
        <dbReference type="ARBA" id="ARBA00022840"/>
    </source>
</evidence>
<keyword evidence="2 11" id="KW-1003">Cell membrane</keyword>
<evidence type="ECO:0000256" key="9">
    <source>
        <dbReference type="ARBA" id="ARBA00023065"/>
    </source>
</evidence>
<comment type="subcellular location">
    <subcellularLocation>
        <location evidence="11">Cell membrane</location>
        <topology evidence="11">Single-pass membrane protein</topology>
    </subcellularLocation>
</comment>
<dbReference type="EMBL" id="WEHX01000029">
    <property type="protein sequence ID" value="KAB7660563.1"/>
    <property type="molecule type" value="Genomic_DNA"/>
</dbReference>
<comment type="function">
    <text evidence="11">Part of the high-affinity ATP-driven potassium transport (or Kdp) system, which catalyzes the hydrolysis of ATP coupled with the electrogenic transport of potassium into the cytoplasm. This subunit acts as a catalytic chaperone that increases the ATP-binding affinity of the ATP-hydrolyzing subunit KdpB by the formation of a transient KdpB/KdpC/ATP ternary complex.</text>
</comment>
<dbReference type="NCBIfam" id="TIGR00681">
    <property type="entry name" value="kdpC"/>
    <property type="match status" value="1"/>
</dbReference>
<evidence type="ECO:0000256" key="3">
    <source>
        <dbReference type="ARBA" id="ARBA00022538"/>
    </source>
</evidence>
<feature type="transmembrane region" description="Helical" evidence="11">
    <location>
        <begin position="30"/>
        <end position="54"/>
    </location>
</feature>
<dbReference type="OrthoDB" id="9788285at2"/>